<proteinExistence type="predicted"/>
<evidence type="ECO:0000256" key="1">
    <source>
        <dbReference type="SAM" id="SignalP"/>
    </source>
</evidence>
<feature type="signal peptide" evidence="1">
    <location>
        <begin position="1"/>
        <end position="26"/>
    </location>
</feature>
<feature type="chain" id="PRO_5026194695" evidence="1">
    <location>
        <begin position="27"/>
        <end position="94"/>
    </location>
</feature>
<evidence type="ECO:0000313" key="2">
    <source>
        <dbReference type="EMBL" id="NIE44770.1"/>
    </source>
</evidence>
<keyword evidence="1" id="KW-0732">Signal</keyword>
<reference evidence="2" key="1">
    <citation type="submission" date="2020-03" db="EMBL/GenBank/DDBJ databases">
        <title>A transcriptome and proteome of the tick Rhipicephalus microplus shaped by the genetic composition of its hosts and developmental stage.</title>
        <authorList>
            <person name="Garcia G.R."/>
            <person name="Ribeiro J.M.C."/>
            <person name="Maruyama S.R."/>
            <person name="Gardinasse L.G."/>
            <person name="Nelson K."/>
            <person name="Ferreira B.R."/>
            <person name="Andrade T.G."/>
            <person name="Santos I.K.F.M."/>
        </authorList>
    </citation>
    <scope>NUCLEOTIDE SEQUENCE</scope>
    <source>
        <strain evidence="2">NSGR</strain>
        <tissue evidence="2">Salivary glands</tissue>
    </source>
</reference>
<accession>A0A6G5A3N0</accession>
<organism evidence="2">
    <name type="scientific">Rhipicephalus microplus</name>
    <name type="common">Cattle tick</name>
    <name type="synonym">Boophilus microplus</name>
    <dbReference type="NCBI Taxonomy" id="6941"/>
    <lineage>
        <taxon>Eukaryota</taxon>
        <taxon>Metazoa</taxon>
        <taxon>Ecdysozoa</taxon>
        <taxon>Arthropoda</taxon>
        <taxon>Chelicerata</taxon>
        <taxon>Arachnida</taxon>
        <taxon>Acari</taxon>
        <taxon>Parasitiformes</taxon>
        <taxon>Ixodida</taxon>
        <taxon>Ixodoidea</taxon>
        <taxon>Ixodidae</taxon>
        <taxon>Rhipicephalinae</taxon>
        <taxon>Rhipicephalus</taxon>
        <taxon>Boophilus</taxon>
    </lineage>
</organism>
<dbReference type="EMBL" id="GIKN01002497">
    <property type="protein sequence ID" value="NIE44770.1"/>
    <property type="molecule type" value="Transcribed_RNA"/>
</dbReference>
<sequence>MWLPQVPRSIMALLITIMRSCPYCSAKLSSHCDTAVKDLFNKEEDLLLSGPLHGSKNADVTASAMYFWRFTHVSNSPERTMVMPREFSVKRSIR</sequence>
<dbReference type="AlphaFoldDB" id="A0A6G5A3N0"/>
<protein>
    <submittedName>
        <fullName evidence="2">Putative secreted protein</fullName>
    </submittedName>
</protein>
<name>A0A6G5A3N0_RHIMP</name>